<dbReference type="CDD" id="cd13926">
    <property type="entry name" value="N-acetylmuramidase_GH108"/>
    <property type="match status" value="1"/>
</dbReference>
<evidence type="ECO:0000313" key="3">
    <source>
        <dbReference type="EMBL" id="KDR41120.1"/>
    </source>
</evidence>
<accession>A0A069PKK1</accession>
<dbReference type="Pfam" id="PF09374">
    <property type="entry name" value="PG_binding_3"/>
    <property type="match status" value="1"/>
</dbReference>
<proteinExistence type="predicted"/>
<feature type="domain" description="TtsA-like Glycoside hydrolase family 108" evidence="1">
    <location>
        <begin position="8"/>
        <end position="90"/>
    </location>
</feature>
<dbReference type="InterPro" id="IPR018537">
    <property type="entry name" value="Peptidoglycan-bd_3"/>
</dbReference>
<dbReference type="EMBL" id="JFHC01000031">
    <property type="protein sequence ID" value="KDR41120.1"/>
    <property type="molecule type" value="Genomic_DNA"/>
</dbReference>
<dbReference type="STRING" id="60547.GCA_000751215_04792"/>
<keyword evidence="4" id="KW-1185">Reference proteome</keyword>
<evidence type="ECO:0000259" key="1">
    <source>
        <dbReference type="Pfam" id="PF05838"/>
    </source>
</evidence>
<feature type="domain" description="Peptidoglycan binding" evidence="2">
    <location>
        <begin position="94"/>
        <end position="176"/>
    </location>
</feature>
<dbReference type="AlphaFoldDB" id="A0A069PKK1"/>
<gene>
    <name evidence="3" type="ORF">BG61_20630</name>
</gene>
<name>A0A069PKK1_9BURK</name>
<reference evidence="3 4" key="1">
    <citation type="submission" date="2014-03" db="EMBL/GenBank/DDBJ databases">
        <title>Draft Genome Sequences of Four Burkholderia Strains.</title>
        <authorList>
            <person name="Liu X.Y."/>
            <person name="Li C.X."/>
            <person name="Xu J.H."/>
        </authorList>
    </citation>
    <scope>NUCLEOTIDE SEQUENCE [LARGE SCALE GENOMIC DNA]</scope>
    <source>
        <strain evidence="3 4">DSM 50014</strain>
    </source>
</reference>
<sequence length="183" mass="19726">MTLDEKIDVLIGREGAYSNQAADAGGETMWGVTIAVARAFGYVGPMRDMPRATAVQIYTSRYWLQPKLDLVDAVSPALADKLFEIGVNTGQATGVRFLQRALNVLNQAGHAFPDLVVDGGIGAMTIAALKAFLAARGAEGHRVLLGMVSAQQSVYYIECAEKRVENETFEYGWQLNRALGVSA</sequence>
<comment type="caution">
    <text evidence="3">The sequence shown here is derived from an EMBL/GenBank/DDBJ whole genome shotgun (WGS) entry which is preliminary data.</text>
</comment>
<dbReference type="InterPro" id="IPR023346">
    <property type="entry name" value="Lysozyme-like_dom_sf"/>
</dbReference>
<dbReference type="RefSeq" id="WP_035936309.1">
    <property type="nucleotide sequence ID" value="NZ_CADFFX010000009.1"/>
</dbReference>
<dbReference type="Pfam" id="PF05838">
    <property type="entry name" value="Glyco_hydro_108"/>
    <property type="match status" value="1"/>
</dbReference>
<dbReference type="SUPFAM" id="SSF53955">
    <property type="entry name" value="Lysozyme-like"/>
    <property type="match status" value="1"/>
</dbReference>
<evidence type="ECO:0000259" key="2">
    <source>
        <dbReference type="Pfam" id="PF09374"/>
    </source>
</evidence>
<dbReference type="Gene3D" id="1.20.141.10">
    <property type="entry name" value="Chitosanase, subunit A, domain 1"/>
    <property type="match status" value="1"/>
</dbReference>
<evidence type="ECO:0000313" key="4">
    <source>
        <dbReference type="Proteomes" id="UP000027466"/>
    </source>
</evidence>
<organism evidence="3 4">
    <name type="scientific">Caballeronia glathei</name>
    <dbReference type="NCBI Taxonomy" id="60547"/>
    <lineage>
        <taxon>Bacteria</taxon>
        <taxon>Pseudomonadati</taxon>
        <taxon>Pseudomonadota</taxon>
        <taxon>Betaproteobacteria</taxon>
        <taxon>Burkholderiales</taxon>
        <taxon>Burkholderiaceae</taxon>
        <taxon>Caballeronia</taxon>
    </lineage>
</organism>
<dbReference type="InterPro" id="IPR008565">
    <property type="entry name" value="TtsA-like_GH18_dom"/>
</dbReference>
<dbReference type="Proteomes" id="UP000027466">
    <property type="component" value="Unassembled WGS sequence"/>
</dbReference>
<protein>
    <submittedName>
        <fullName evidence="3">Uncharacterized protein</fullName>
    </submittedName>
</protein>